<dbReference type="NCBIfam" id="TIGR01930">
    <property type="entry name" value="AcCoA-C-Actrans"/>
    <property type="match status" value="1"/>
</dbReference>
<evidence type="ECO:0000256" key="4">
    <source>
        <dbReference type="ARBA" id="ARBA00030755"/>
    </source>
</evidence>
<evidence type="ECO:0000256" key="2">
    <source>
        <dbReference type="ARBA" id="ARBA00022679"/>
    </source>
</evidence>
<dbReference type="InterPro" id="IPR020613">
    <property type="entry name" value="Thiolase_CS"/>
</dbReference>
<dbReference type="PANTHER" id="PTHR18919">
    <property type="entry name" value="ACETYL-COA C-ACYLTRANSFERASE"/>
    <property type="match status" value="1"/>
</dbReference>
<dbReference type="InterPro" id="IPR020617">
    <property type="entry name" value="Thiolase_C"/>
</dbReference>
<comment type="caution">
    <text evidence="8">The sequence shown here is derived from an EMBL/GenBank/DDBJ whole genome shotgun (WGS) entry which is preliminary data.</text>
</comment>
<evidence type="ECO:0000256" key="3">
    <source>
        <dbReference type="ARBA" id="ARBA00023315"/>
    </source>
</evidence>
<dbReference type="AlphaFoldDB" id="W6N7C0"/>
<dbReference type="InterPro" id="IPR002155">
    <property type="entry name" value="Thiolase"/>
</dbReference>
<dbReference type="InterPro" id="IPR016039">
    <property type="entry name" value="Thiolase-like"/>
</dbReference>
<dbReference type="PANTHER" id="PTHR18919:SF151">
    <property type="entry name" value="BLR2427 PROTEIN"/>
    <property type="match status" value="1"/>
</dbReference>
<dbReference type="InterPro" id="IPR020616">
    <property type="entry name" value="Thiolase_N"/>
</dbReference>
<dbReference type="Gene3D" id="3.40.47.10">
    <property type="match status" value="2"/>
</dbReference>
<dbReference type="SUPFAM" id="SSF53901">
    <property type="entry name" value="Thiolase-like"/>
    <property type="match status" value="2"/>
</dbReference>
<dbReference type="Pfam" id="PF00108">
    <property type="entry name" value="Thiolase_N"/>
    <property type="match status" value="1"/>
</dbReference>
<evidence type="ECO:0000313" key="9">
    <source>
        <dbReference type="Proteomes" id="UP000019482"/>
    </source>
</evidence>
<keyword evidence="3 5" id="KW-0012">Acyltransferase</keyword>
<dbReference type="Pfam" id="PF02803">
    <property type="entry name" value="Thiolase_C"/>
    <property type="match status" value="1"/>
</dbReference>
<evidence type="ECO:0000313" key="8">
    <source>
        <dbReference type="EMBL" id="CDL92376.1"/>
    </source>
</evidence>
<dbReference type="EMBL" id="CBXI010000043">
    <property type="protein sequence ID" value="CDL92376.1"/>
    <property type="molecule type" value="Genomic_DNA"/>
</dbReference>
<accession>W6N7C0</accession>
<reference evidence="8 9" key="1">
    <citation type="journal article" date="2015" name="Genome Announc.">
        <title>Draft Genome Sequence of Clostridium tyrobutyricum Strain DIVETGP, Isolated from Cow's Milk for Grana Padano Production.</title>
        <authorList>
            <person name="Soggiu A."/>
            <person name="Piras C."/>
            <person name="Gaiarsa S."/>
            <person name="Sassera D."/>
            <person name="Roncada P."/>
            <person name="Bendixen E."/>
            <person name="Brasca M."/>
            <person name="Bonizzi L."/>
        </authorList>
    </citation>
    <scope>NUCLEOTIDE SEQUENCE [LARGE SCALE GENOMIC DNA]</scope>
    <source>
        <strain evidence="8 9">DIVETGP</strain>
    </source>
</reference>
<sequence>MKNILPEKMASYLIKELIHRYSIPENSVEEVILGNAIGPGGNLARLSLLDAGLGFEVCGTTLDFQCGSGLKSINMAASMIKSGLRDIIIAGGSESTSLAPNKQYNPMDKRYSGKDVFFKRAQFSPYSIGDPDMIEGAENTAKYCNISREDMDVWALESHIKAAKARSEKKLKNIIFGLKTEEGIVLEDENIRKKPSLKLMKRAIPILGKQGTITAANACSTNDGAALVLMASEKAVKKYNLHPEVMWMAGDSSGVDPNLFPLGAIAASQKLLQSRNLNINQVDLVEINEAFSVKVLAFLKYFNCQKEKVNIYGGALAYGHPYGASGAIIMLHLMEALKNQNKKIGLTTLGVAGGLGEAAIIERCN</sequence>
<feature type="domain" description="Thiolase C-terminal" evidence="7">
    <location>
        <begin position="251"/>
        <end position="363"/>
    </location>
</feature>
<organism evidence="8 9">
    <name type="scientific">Clostridium tyrobutyricum DIVETGP</name>
    <dbReference type="NCBI Taxonomy" id="1408889"/>
    <lineage>
        <taxon>Bacteria</taxon>
        <taxon>Bacillati</taxon>
        <taxon>Bacillota</taxon>
        <taxon>Clostridia</taxon>
        <taxon>Eubacteriales</taxon>
        <taxon>Clostridiaceae</taxon>
        <taxon>Clostridium</taxon>
    </lineage>
</organism>
<evidence type="ECO:0000259" key="7">
    <source>
        <dbReference type="Pfam" id="PF02803"/>
    </source>
</evidence>
<dbReference type="Proteomes" id="UP000019482">
    <property type="component" value="Unassembled WGS sequence"/>
</dbReference>
<name>W6N7C0_CLOTY</name>
<proteinExistence type="inferred from homology"/>
<keyword evidence="2 5" id="KW-0808">Transferase</keyword>
<dbReference type="GO" id="GO:0016747">
    <property type="term" value="F:acyltransferase activity, transferring groups other than amino-acyl groups"/>
    <property type="evidence" value="ECO:0007669"/>
    <property type="project" value="InterPro"/>
</dbReference>
<dbReference type="PIRSF" id="PIRSF000429">
    <property type="entry name" value="Ac-CoA_Ac_transf"/>
    <property type="match status" value="1"/>
</dbReference>
<comment type="similarity">
    <text evidence="1 5">Belongs to the thiolase-like superfamily. Thiolase family.</text>
</comment>
<dbReference type="CDD" id="cd00751">
    <property type="entry name" value="thiolase"/>
    <property type="match status" value="1"/>
</dbReference>
<feature type="domain" description="Thiolase N-terminal" evidence="6">
    <location>
        <begin position="2"/>
        <end position="233"/>
    </location>
</feature>
<dbReference type="PROSITE" id="PS00737">
    <property type="entry name" value="THIOLASE_2"/>
    <property type="match status" value="1"/>
</dbReference>
<evidence type="ECO:0000256" key="1">
    <source>
        <dbReference type="ARBA" id="ARBA00010982"/>
    </source>
</evidence>
<evidence type="ECO:0000259" key="6">
    <source>
        <dbReference type="Pfam" id="PF00108"/>
    </source>
</evidence>
<protein>
    <recommendedName>
        <fullName evidence="4">Acetoacetyl-CoA thiolase</fullName>
    </recommendedName>
</protein>
<keyword evidence="9" id="KW-1185">Reference proteome</keyword>
<evidence type="ECO:0000256" key="5">
    <source>
        <dbReference type="RuleBase" id="RU003557"/>
    </source>
</evidence>
<gene>
    <name evidence="8" type="ORF">CTDIVETGP_2446</name>
</gene>